<keyword evidence="1" id="KW-0812">Transmembrane</keyword>
<name>A0ABX1D6W6_9FLAO</name>
<dbReference type="RefSeq" id="WP_209310115.1">
    <property type="nucleotide sequence ID" value="NZ_JAAVJR010000758.1"/>
</dbReference>
<accession>A0ABX1D6W6</accession>
<feature type="non-terminal residue" evidence="2">
    <location>
        <position position="1"/>
    </location>
</feature>
<evidence type="ECO:0000313" key="3">
    <source>
        <dbReference type="Proteomes" id="UP000703674"/>
    </source>
</evidence>
<dbReference type="EMBL" id="JAAVJR010000758">
    <property type="protein sequence ID" value="NJW55052.1"/>
    <property type="molecule type" value="Genomic_DNA"/>
</dbReference>
<feature type="transmembrane region" description="Helical" evidence="1">
    <location>
        <begin position="20"/>
        <end position="41"/>
    </location>
</feature>
<keyword evidence="3" id="KW-1185">Reference proteome</keyword>
<keyword evidence="1" id="KW-1133">Transmembrane helix</keyword>
<dbReference type="Proteomes" id="UP000703674">
    <property type="component" value="Unassembled WGS sequence"/>
</dbReference>
<sequence>DGSWAVVGLGQMSAGNRGPGAFLGFLVGSGIGGLLGAILGMRKMFRLFPPHKNEDHHHQSEKN</sequence>
<keyword evidence="1" id="KW-0472">Membrane</keyword>
<comment type="caution">
    <text evidence="2">The sequence shown here is derived from an EMBL/GenBank/DDBJ whole genome shotgun (WGS) entry which is preliminary data.</text>
</comment>
<reference evidence="2 3" key="1">
    <citation type="submission" date="2020-03" db="EMBL/GenBank/DDBJ databases">
        <title>Salinimicrobium sp. nov, isolated from SCS.</title>
        <authorList>
            <person name="Cao W.R."/>
        </authorList>
    </citation>
    <scope>NUCLEOTIDE SEQUENCE [LARGE SCALE GENOMIC DNA]</scope>
    <source>
        <strain evidence="3">J15B91</strain>
    </source>
</reference>
<evidence type="ECO:0000256" key="1">
    <source>
        <dbReference type="SAM" id="Phobius"/>
    </source>
</evidence>
<proteinExistence type="predicted"/>
<gene>
    <name evidence="2" type="ORF">HC175_19250</name>
</gene>
<evidence type="ECO:0008006" key="4">
    <source>
        <dbReference type="Google" id="ProtNLM"/>
    </source>
</evidence>
<organism evidence="2 3">
    <name type="scientific">Salinimicrobium oceani</name>
    <dbReference type="NCBI Taxonomy" id="2722702"/>
    <lineage>
        <taxon>Bacteria</taxon>
        <taxon>Pseudomonadati</taxon>
        <taxon>Bacteroidota</taxon>
        <taxon>Flavobacteriia</taxon>
        <taxon>Flavobacteriales</taxon>
        <taxon>Flavobacteriaceae</taxon>
        <taxon>Salinimicrobium</taxon>
    </lineage>
</organism>
<protein>
    <recommendedName>
        <fullName evidence="4">Glycine zipper</fullName>
    </recommendedName>
</protein>
<evidence type="ECO:0000313" key="2">
    <source>
        <dbReference type="EMBL" id="NJW55052.1"/>
    </source>
</evidence>